<comment type="caution">
    <text evidence="3">The sequence shown here is derived from an EMBL/GenBank/DDBJ whole genome shotgun (WGS) entry which is preliminary data.</text>
</comment>
<keyword evidence="2" id="KW-0472">Membrane</keyword>
<feature type="region of interest" description="Disordered" evidence="1">
    <location>
        <begin position="64"/>
        <end position="84"/>
    </location>
</feature>
<keyword evidence="4" id="KW-1185">Reference proteome</keyword>
<keyword evidence="2" id="KW-1133">Transmembrane helix</keyword>
<reference evidence="4" key="1">
    <citation type="journal article" date="2019" name="Int. J. Syst. Evol. Microbiol.">
        <title>The Global Catalogue of Microorganisms (GCM) 10K type strain sequencing project: providing services to taxonomists for standard genome sequencing and annotation.</title>
        <authorList>
            <consortium name="The Broad Institute Genomics Platform"/>
            <consortium name="The Broad Institute Genome Sequencing Center for Infectious Disease"/>
            <person name="Wu L."/>
            <person name="Ma J."/>
        </authorList>
    </citation>
    <scope>NUCLEOTIDE SEQUENCE [LARGE SCALE GENOMIC DNA]</scope>
    <source>
        <strain evidence="4">JCM 9377</strain>
    </source>
</reference>
<sequence length="239" mass="25655">MATKSKAGGGSAKERVAAMRAAEKRKERLRWLLTFSVVLVIVAALVGGAFWAIQKSDEDKKKKAEKANAARLAEGPPKGGSWALPADPVAAAEKLGLEVKGGMEEGSAKHEHSHLSIFINGQPVAVPANLGIDTLSGHIAELHTHDARGVIHVEAFQSKPFYLDQVFKIWEVPLSASEIGLLKTDATHTLKFYVDGKEVTEDPSKIELTAHREIGVVYGTAADNAKVKVPASFQFDNGE</sequence>
<evidence type="ECO:0000313" key="4">
    <source>
        <dbReference type="Proteomes" id="UP001501237"/>
    </source>
</evidence>
<gene>
    <name evidence="3" type="ORF">GCM10010468_35500</name>
</gene>
<organism evidence="3 4">
    <name type="scientific">Actinocorallia longicatena</name>
    <dbReference type="NCBI Taxonomy" id="111803"/>
    <lineage>
        <taxon>Bacteria</taxon>
        <taxon>Bacillati</taxon>
        <taxon>Actinomycetota</taxon>
        <taxon>Actinomycetes</taxon>
        <taxon>Streptosporangiales</taxon>
        <taxon>Thermomonosporaceae</taxon>
        <taxon>Actinocorallia</taxon>
    </lineage>
</organism>
<dbReference type="EMBL" id="BAAAUV010000007">
    <property type="protein sequence ID" value="GAA3214602.1"/>
    <property type="molecule type" value="Genomic_DNA"/>
</dbReference>
<evidence type="ECO:0000313" key="3">
    <source>
        <dbReference type="EMBL" id="GAA3214602.1"/>
    </source>
</evidence>
<dbReference type="Proteomes" id="UP001501237">
    <property type="component" value="Unassembled WGS sequence"/>
</dbReference>
<protein>
    <submittedName>
        <fullName evidence="3">Uncharacterized protein</fullName>
    </submittedName>
</protein>
<evidence type="ECO:0000256" key="1">
    <source>
        <dbReference type="SAM" id="MobiDB-lite"/>
    </source>
</evidence>
<evidence type="ECO:0000256" key="2">
    <source>
        <dbReference type="SAM" id="Phobius"/>
    </source>
</evidence>
<proteinExistence type="predicted"/>
<dbReference type="RefSeq" id="WP_344829298.1">
    <property type="nucleotide sequence ID" value="NZ_BAAAUV010000007.1"/>
</dbReference>
<accession>A0ABP6QAY8</accession>
<feature type="transmembrane region" description="Helical" evidence="2">
    <location>
        <begin position="29"/>
        <end position="53"/>
    </location>
</feature>
<keyword evidence="2" id="KW-0812">Transmembrane</keyword>
<name>A0ABP6QAY8_9ACTN</name>